<feature type="domain" description="DNA-directed RNA polymerase RpoA/D/Rpb3-type" evidence="4">
    <location>
        <begin position="32"/>
        <end position="293"/>
    </location>
</feature>
<dbReference type="PANTHER" id="PTHR11800:SF2">
    <property type="entry name" value="DNA-DIRECTED RNA POLYMERASE II SUBUNIT RPB3"/>
    <property type="match status" value="1"/>
</dbReference>
<evidence type="ECO:0000313" key="6">
    <source>
        <dbReference type="EMBL" id="TPX50494.1"/>
    </source>
</evidence>
<comment type="similarity">
    <text evidence="3">Belongs to the archaeal Rpo3/eukaryotic RPB3 RNA polymerase subunit family.</text>
</comment>
<evidence type="ECO:0000256" key="2">
    <source>
        <dbReference type="ARBA" id="ARBA00023163"/>
    </source>
</evidence>
<comment type="caution">
    <text evidence="6">The sequence shown here is derived from an EMBL/GenBank/DDBJ whole genome shotgun (WGS) entry which is preliminary data.</text>
</comment>
<dbReference type="Proteomes" id="UP000320475">
    <property type="component" value="Unassembled WGS sequence"/>
</dbReference>
<dbReference type="PANTHER" id="PTHR11800">
    <property type="entry name" value="DNA-DIRECTED RNA POLYMERASE"/>
    <property type="match status" value="1"/>
</dbReference>
<evidence type="ECO:0000313" key="7">
    <source>
        <dbReference type="Proteomes" id="UP000317494"/>
    </source>
</evidence>
<evidence type="ECO:0000259" key="4">
    <source>
        <dbReference type="SMART" id="SM00662"/>
    </source>
</evidence>
<dbReference type="PROSITE" id="PS00446">
    <property type="entry name" value="RNA_POL_D_30KD"/>
    <property type="match status" value="1"/>
</dbReference>
<dbReference type="InterPro" id="IPR011262">
    <property type="entry name" value="DNA-dir_RNA_pol_insert"/>
</dbReference>
<dbReference type="GO" id="GO:0046983">
    <property type="term" value="F:protein dimerization activity"/>
    <property type="evidence" value="ECO:0007669"/>
    <property type="project" value="InterPro"/>
</dbReference>
<dbReference type="Gene3D" id="2.170.120.12">
    <property type="entry name" value="DNA-directed RNA polymerase, insert domain"/>
    <property type="match status" value="1"/>
</dbReference>
<dbReference type="Gene3D" id="3.30.1360.10">
    <property type="entry name" value="RNA polymerase, RBP11-like subunit"/>
    <property type="match status" value="1"/>
</dbReference>
<dbReference type="SMART" id="SM00662">
    <property type="entry name" value="RPOLD"/>
    <property type="match status" value="1"/>
</dbReference>
<sequence>MASADLGLSSHGPALLPQIEIRALTSTRSDYSISFILSKTDLSLSNAIRRVCISEVSTLSIDLVEFYENNTVLSDEFIAHRLGLIPLDSRSVHDLKDHRDCACDGYCDSCSVRFTLDVGLSSDGDEGGRRLVTSDDLMYSQRNTDGLAPDAAMHRGMPVRRAGEDPVSIVKLKRGQRLRLVAIARKGIGKEHAKWSPTGAVSFDYDPWNKLRHSMYWYEDTPEDDWPAPDPSKVPNAPHFQERQPLPNEPFEYTASANKFYMSVESTGALPPDRIVVDALNVLDDKLTNLRIAVEKVKSMGGGGGATSAGDEITYLPLPPTTPRFYTHI</sequence>
<proteinExistence type="inferred from homology"/>
<dbReference type="GO" id="GO:0003899">
    <property type="term" value="F:DNA-directed RNA polymerase activity"/>
    <property type="evidence" value="ECO:0007669"/>
    <property type="project" value="InterPro"/>
</dbReference>
<dbReference type="HAMAP" id="MF_00320">
    <property type="entry name" value="RNApol_arch_Rpo3"/>
    <property type="match status" value="1"/>
</dbReference>
<evidence type="ECO:0000313" key="8">
    <source>
        <dbReference type="Proteomes" id="UP000320475"/>
    </source>
</evidence>
<organism evidence="6 7">
    <name type="scientific">Synchytrium endobioticum</name>
    <dbReference type="NCBI Taxonomy" id="286115"/>
    <lineage>
        <taxon>Eukaryota</taxon>
        <taxon>Fungi</taxon>
        <taxon>Fungi incertae sedis</taxon>
        <taxon>Chytridiomycota</taxon>
        <taxon>Chytridiomycota incertae sedis</taxon>
        <taxon>Chytridiomycetes</taxon>
        <taxon>Synchytriales</taxon>
        <taxon>Synchytriaceae</taxon>
        <taxon>Synchytrium</taxon>
    </lineage>
</organism>
<dbReference type="OrthoDB" id="270173at2759"/>
<accession>A0A507DG09</accession>
<evidence type="ECO:0000256" key="1">
    <source>
        <dbReference type="ARBA" id="ARBA00022478"/>
    </source>
</evidence>
<reference evidence="7 8" key="1">
    <citation type="journal article" date="2019" name="Sci. Rep.">
        <title>Comparative genomics of chytrid fungi reveal insights into the obligate biotrophic and pathogenic lifestyle of Synchytrium endobioticum.</title>
        <authorList>
            <person name="van de Vossenberg B.T.L.H."/>
            <person name="Warris S."/>
            <person name="Nguyen H.D.T."/>
            <person name="van Gent-Pelzer M.P.E."/>
            <person name="Joly D.L."/>
            <person name="van de Geest H.C."/>
            <person name="Bonants P.J.M."/>
            <person name="Smith D.S."/>
            <person name="Levesque C.A."/>
            <person name="van der Lee T.A.J."/>
        </authorList>
    </citation>
    <scope>NUCLEOTIDE SEQUENCE [LARGE SCALE GENOMIC DNA]</scope>
    <source>
        <strain evidence="5 8">LEV6574</strain>
        <strain evidence="6 7">MB42</strain>
    </source>
</reference>
<dbReference type="Pfam" id="PF01193">
    <property type="entry name" value="RNA_pol_L"/>
    <property type="match status" value="1"/>
</dbReference>
<dbReference type="Proteomes" id="UP000317494">
    <property type="component" value="Unassembled WGS sequence"/>
</dbReference>
<dbReference type="InterPro" id="IPR036643">
    <property type="entry name" value="RNApol_insert_sf"/>
</dbReference>
<dbReference type="SUPFAM" id="SSF56553">
    <property type="entry name" value="Insert subdomain of RNA polymerase alpha subunit"/>
    <property type="match status" value="1"/>
</dbReference>
<dbReference type="InterPro" id="IPR022842">
    <property type="entry name" value="RNAP_Rpo3/Rpb3/RPAC1"/>
</dbReference>
<evidence type="ECO:0000256" key="3">
    <source>
        <dbReference type="ARBA" id="ARBA00025804"/>
    </source>
</evidence>
<keyword evidence="7" id="KW-1185">Reference proteome</keyword>
<dbReference type="EMBL" id="QEAM01000101">
    <property type="protein sequence ID" value="TPX46554.1"/>
    <property type="molecule type" value="Genomic_DNA"/>
</dbReference>
<keyword evidence="2" id="KW-0804">Transcription</keyword>
<dbReference type="InterPro" id="IPR036603">
    <property type="entry name" value="RBP11-like"/>
</dbReference>
<dbReference type="SUPFAM" id="SSF55257">
    <property type="entry name" value="RBP11-like subunits of RNA polymerase"/>
    <property type="match status" value="1"/>
</dbReference>
<keyword evidence="1 6" id="KW-0240">DNA-directed RNA polymerase</keyword>
<dbReference type="VEuPathDB" id="FungiDB:SeMB42_g02215"/>
<dbReference type="STRING" id="286115.A0A507DG09"/>
<dbReference type="GO" id="GO:0006366">
    <property type="term" value="P:transcription by RNA polymerase II"/>
    <property type="evidence" value="ECO:0007669"/>
    <property type="project" value="TreeGrafter"/>
</dbReference>
<dbReference type="InterPro" id="IPR001514">
    <property type="entry name" value="DNA-dir_RNA_pol_30-40kDasu_CS"/>
</dbReference>
<dbReference type="InterPro" id="IPR050518">
    <property type="entry name" value="Rpo3/RPB3_RNA_Pol_subunit"/>
</dbReference>
<dbReference type="Pfam" id="PF01000">
    <property type="entry name" value="RNA_pol_A_bac"/>
    <property type="match status" value="1"/>
</dbReference>
<dbReference type="AlphaFoldDB" id="A0A507DG09"/>
<name>A0A507DG09_9FUNG</name>
<gene>
    <name evidence="5" type="ORF">SeLEV6574_g03174</name>
    <name evidence="6" type="ORF">SeMB42_g02215</name>
</gene>
<evidence type="ECO:0000313" key="5">
    <source>
        <dbReference type="EMBL" id="TPX46554.1"/>
    </source>
</evidence>
<dbReference type="InterPro" id="IPR011263">
    <property type="entry name" value="DNA-dir_RNA_pol_RpoA/D/Rpb3"/>
</dbReference>
<protein>
    <submittedName>
        <fullName evidence="6">DNA-directed RNA polymerase</fullName>
    </submittedName>
</protein>
<dbReference type="GO" id="GO:0005665">
    <property type="term" value="C:RNA polymerase II, core complex"/>
    <property type="evidence" value="ECO:0007669"/>
    <property type="project" value="TreeGrafter"/>
</dbReference>
<dbReference type="EMBL" id="QEAN01000066">
    <property type="protein sequence ID" value="TPX50494.1"/>
    <property type="molecule type" value="Genomic_DNA"/>
</dbReference>
<dbReference type="CDD" id="cd07031">
    <property type="entry name" value="RNAP_II_RPB3"/>
    <property type="match status" value="1"/>
</dbReference>
<dbReference type="GO" id="GO:0003677">
    <property type="term" value="F:DNA binding"/>
    <property type="evidence" value="ECO:0007669"/>
    <property type="project" value="InterPro"/>
</dbReference>